<dbReference type="PANTHER" id="PTHR11236">
    <property type="entry name" value="AMINOBENZOATE/ANTHRANILATE SYNTHASE"/>
    <property type="match status" value="1"/>
</dbReference>
<organism evidence="3 4">
    <name type="scientific">Sphingobium vermicomposti</name>
    <dbReference type="NCBI Taxonomy" id="529005"/>
    <lineage>
        <taxon>Bacteria</taxon>
        <taxon>Pseudomonadati</taxon>
        <taxon>Pseudomonadota</taxon>
        <taxon>Alphaproteobacteria</taxon>
        <taxon>Sphingomonadales</taxon>
        <taxon>Sphingomonadaceae</taxon>
        <taxon>Sphingobium</taxon>
    </lineage>
</organism>
<accession>A0A846MEK6</accession>
<name>A0A846MEK6_9SPHN</name>
<dbReference type="NCBIfam" id="TIGR00553">
    <property type="entry name" value="pabB"/>
    <property type="match status" value="1"/>
</dbReference>
<evidence type="ECO:0000256" key="1">
    <source>
        <dbReference type="SAM" id="MobiDB-lite"/>
    </source>
</evidence>
<protein>
    <submittedName>
        <fullName evidence="3">Aminodeoxychorismate synthase component I</fullName>
    </submittedName>
</protein>
<proteinExistence type="predicted"/>
<sequence length="410" mass="44715">MNDVRPLAAQPYGWFGEGLSCAVNEPEDVAIALRAVAARGAPCALIDDQQRGEAILFTEPSRIFTTHDPRRLPALLSEMRRAMADGATLVGLLSYRAGQAFDAMAAHSSRLPPGATSAPLLWFAAFAQQRAFATRRGGDSIALGPLRPAIGRARYELMVRQALQHIRDGDLYQVNLTFPATIDIDDPIAFYGCVRERARAPFGAFIQTGDRHILSFSPELFFRMQHGQVEARPMKGTARRGCNARADRKSARQLSMSSKDRAENLMIVDLLRNDMSRVCVPGSVKVPRLFDIEAYPSVWQMTSTISGRLREGIDSLAVLQAMFPCGSITGAPKIMATSVIAELEGFDRGVYTGSIGMMSAERAAFNVAIRTADHSGGTGRIDLGAGIVADSRPRAEWMECLAKARFLLPR</sequence>
<evidence type="ECO:0000313" key="3">
    <source>
        <dbReference type="EMBL" id="NIJ16245.1"/>
    </source>
</evidence>
<dbReference type="PRINTS" id="PR00095">
    <property type="entry name" value="ANTSNTHASEI"/>
</dbReference>
<dbReference type="Pfam" id="PF00425">
    <property type="entry name" value="Chorismate_bind"/>
    <property type="match status" value="1"/>
</dbReference>
<dbReference type="Proteomes" id="UP000576821">
    <property type="component" value="Unassembled WGS sequence"/>
</dbReference>
<dbReference type="Gene3D" id="3.60.120.10">
    <property type="entry name" value="Anthranilate synthase"/>
    <property type="match status" value="1"/>
</dbReference>
<dbReference type="GO" id="GO:0009396">
    <property type="term" value="P:folic acid-containing compound biosynthetic process"/>
    <property type="evidence" value="ECO:0007669"/>
    <property type="project" value="InterPro"/>
</dbReference>
<keyword evidence="4" id="KW-1185">Reference proteome</keyword>
<dbReference type="InterPro" id="IPR005801">
    <property type="entry name" value="ADC_synthase"/>
</dbReference>
<dbReference type="GO" id="GO:0000162">
    <property type="term" value="P:L-tryptophan biosynthetic process"/>
    <property type="evidence" value="ECO:0007669"/>
    <property type="project" value="TreeGrafter"/>
</dbReference>
<reference evidence="3 4" key="1">
    <citation type="submission" date="2020-03" db="EMBL/GenBank/DDBJ databases">
        <title>Genomic Encyclopedia of Type Strains, Phase IV (KMG-IV): sequencing the most valuable type-strain genomes for metagenomic binning, comparative biology and taxonomic classification.</title>
        <authorList>
            <person name="Goeker M."/>
        </authorList>
    </citation>
    <scope>NUCLEOTIDE SEQUENCE [LARGE SCALE GENOMIC DNA]</scope>
    <source>
        <strain evidence="3 4">DSM 21299</strain>
    </source>
</reference>
<dbReference type="EMBL" id="JAASQR010000002">
    <property type="protein sequence ID" value="NIJ16245.1"/>
    <property type="molecule type" value="Genomic_DNA"/>
</dbReference>
<feature type="domain" description="Chorismate-utilising enzyme C-terminal" evidence="2">
    <location>
        <begin position="153"/>
        <end position="403"/>
    </location>
</feature>
<dbReference type="InterPro" id="IPR005802">
    <property type="entry name" value="ADC_synth_comp_1"/>
</dbReference>
<dbReference type="PANTHER" id="PTHR11236:SF50">
    <property type="entry name" value="AMINODEOXYCHORISMATE SYNTHASE COMPONENT 1"/>
    <property type="match status" value="1"/>
</dbReference>
<dbReference type="AlphaFoldDB" id="A0A846MEK6"/>
<comment type="caution">
    <text evidence="3">The sequence shown here is derived from an EMBL/GenBank/DDBJ whole genome shotgun (WGS) entry which is preliminary data.</text>
</comment>
<dbReference type="InterPro" id="IPR015890">
    <property type="entry name" value="Chorismate_C"/>
</dbReference>
<evidence type="ECO:0000259" key="2">
    <source>
        <dbReference type="Pfam" id="PF00425"/>
    </source>
</evidence>
<evidence type="ECO:0000313" key="4">
    <source>
        <dbReference type="Proteomes" id="UP000576821"/>
    </source>
</evidence>
<feature type="region of interest" description="Disordered" evidence="1">
    <location>
        <begin position="232"/>
        <end position="255"/>
    </location>
</feature>
<dbReference type="InterPro" id="IPR019999">
    <property type="entry name" value="Anth_synth_I-like"/>
</dbReference>
<dbReference type="RefSeq" id="WP_167302910.1">
    <property type="nucleotide sequence ID" value="NZ_JAASQR010000002.1"/>
</dbReference>
<gene>
    <name evidence="3" type="ORF">FHS54_001211</name>
</gene>
<dbReference type="SUPFAM" id="SSF56322">
    <property type="entry name" value="ADC synthase"/>
    <property type="match status" value="1"/>
</dbReference>
<dbReference type="GO" id="GO:0046820">
    <property type="term" value="F:4-amino-4-deoxychorismate synthase activity"/>
    <property type="evidence" value="ECO:0007669"/>
    <property type="project" value="TreeGrafter"/>
</dbReference>